<dbReference type="PANTHER" id="PTHR33331:SF13">
    <property type="entry name" value="COILED-COIL DOMAIN CONTAINING 162"/>
    <property type="match status" value="1"/>
</dbReference>
<reference evidence="2" key="1">
    <citation type="submission" date="2023-09" db="UniProtKB">
        <authorList>
            <consortium name="Ensembl"/>
        </authorList>
    </citation>
    <scope>IDENTIFICATION</scope>
</reference>
<evidence type="ECO:0000259" key="1">
    <source>
        <dbReference type="Pfam" id="PF15082"/>
    </source>
</evidence>
<sequence>SIPPPKDISFFRLEREQALRRELQSPADVMQKELQSCLSLEYGPENLPALLHQFYVDRSYHLAQIKYQLMLRWRRFCRHTSVIEQLYPH</sequence>
<dbReference type="AlphaFoldDB" id="A0A3B5BGN6"/>
<feature type="domain" description="DUF4549" evidence="1">
    <location>
        <begin position="1"/>
        <end position="88"/>
    </location>
</feature>
<dbReference type="Pfam" id="PF15082">
    <property type="entry name" value="DUF4549"/>
    <property type="match status" value="1"/>
</dbReference>
<dbReference type="InterPro" id="IPR040401">
    <property type="entry name" value="CCDC162"/>
</dbReference>
<proteinExistence type="predicted"/>
<accession>A0A3B5BGN6</accession>
<evidence type="ECO:0000313" key="2">
    <source>
        <dbReference type="Ensembl" id="ENSSPAP00000025642.1"/>
    </source>
</evidence>
<dbReference type="GeneTree" id="ENSGT00390000007445"/>
<dbReference type="Ensembl" id="ENSSPAT00000026063.1">
    <property type="protein sequence ID" value="ENSSPAP00000025642.1"/>
    <property type="gene ID" value="ENSSPAG00000019374.1"/>
</dbReference>
<dbReference type="PANTHER" id="PTHR33331">
    <property type="entry name" value="COILED-COIL DOMAIN-CONTAINING PROTEIN 162"/>
    <property type="match status" value="1"/>
</dbReference>
<protein>
    <submittedName>
        <fullName evidence="2">Coiled-coil domain containing 162</fullName>
    </submittedName>
</protein>
<name>A0A3B5BGN6_9TELE</name>
<organism evidence="2">
    <name type="scientific">Stegastes partitus</name>
    <name type="common">bicolor damselfish</name>
    <dbReference type="NCBI Taxonomy" id="144197"/>
    <lineage>
        <taxon>Eukaryota</taxon>
        <taxon>Metazoa</taxon>
        <taxon>Chordata</taxon>
        <taxon>Craniata</taxon>
        <taxon>Vertebrata</taxon>
        <taxon>Euteleostomi</taxon>
        <taxon>Actinopterygii</taxon>
        <taxon>Neopterygii</taxon>
        <taxon>Teleostei</taxon>
        <taxon>Neoteleostei</taxon>
        <taxon>Acanthomorphata</taxon>
        <taxon>Ovalentaria</taxon>
        <taxon>Pomacentridae</taxon>
        <taxon>Stegastes</taxon>
    </lineage>
</organism>
<dbReference type="InterPro" id="IPR029376">
    <property type="entry name" value="DUF4549"/>
</dbReference>